<name>A0A8H3FEP4_9LECA</name>
<feature type="region of interest" description="Disordered" evidence="1">
    <location>
        <begin position="209"/>
        <end position="231"/>
    </location>
</feature>
<protein>
    <submittedName>
        <fullName evidence="2">Uncharacterized protein</fullName>
    </submittedName>
</protein>
<keyword evidence="3" id="KW-1185">Reference proteome</keyword>
<sequence>MTPRYVLHILTSVNSQGNQRVTTFTTPIFIDMGDEGSNNLEEHVKAKTGETVKADEDWTKLSGIRSIDTSVVAGFMFQSDAGSACSIEVTENGNIPVQILIDREHEFGMFLVITQRQEQWKTSGKFHLRFVRRTPLMDKRCTARMANGPVPCPSGSSTDSTEEPGPSIDRLVSADEGDKEQEVVDRVTGANSSLAAQTPSHTLFEDAYSVPLGSGTESSESNEESTDEEDHQAIGAVALRGIGGVIIPPGMFPHTQ</sequence>
<dbReference type="Proteomes" id="UP000664203">
    <property type="component" value="Unassembled WGS sequence"/>
</dbReference>
<dbReference type="AlphaFoldDB" id="A0A8H3FEP4"/>
<evidence type="ECO:0000256" key="1">
    <source>
        <dbReference type="SAM" id="MobiDB-lite"/>
    </source>
</evidence>
<dbReference type="OrthoDB" id="10424665at2759"/>
<evidence type="ECO:0000313" key="3">
    <source>
        <dbReference type="Proteomes" id="UP000664203"/>
    </source>
</evidence>
<reference evidence="2" key="1">
    <citation type="submission" date="2021-03" db="EMBL/GenBank/DDBJ databases">
        <authorList>
            <person name="Tagirdzhanova G."/>
        </authorList>
    </citation>
    <scope>NUCLEOTIDE SEQUENCE</scope>
</reference>
<accession>A0A8H3FEP4</accession>
<feature type="region of interest" description="Disordered" evidence="1">
    <location>
        <begin position="144"/>
        <end position="180"/>
    </location>
</feature>
<gene>
    <name evidence="2" type="ORF">ALECFALPRED_002033</name>
</gene>
<dbReference type="EMBL" id="CAJPDR010000152">
    <property type="protein sequence ID" value="CAF9922154.1"/>
    <property type="molecule type" value="Genomic_DNA"/>
</dbReference>
<comment type="caution">
    <text evidence="2">The sequence shown here is derived from an EMBL/GenBank/DDBJ whole genome shotgun (WGS) entry which is preliminary data.</text>
</comment>
<feature type="compositionally biased region" description="Acidic residues" evidence="1">
    <location>
        <begin position="220"/>
        <end position="230"/>
    </location>
</feature>
<organism evidence="2 3">
    <name type="scientific">Alectoria fallacina</name>
    <dbReference type="NCBI Taxonomy" id="1903189"/>
    <lineage>
        <taxon>Eukaryota</taxon>
        <taxon>Fungi</taxon>
        <taxon>Dikarya</taxon>
        <taxon>Ascomycota</taxon>
        <taxon>Pezizomycotina</taxon>
        <taxon>Lecanoromycetes</taxon>
        <taxon>OSLEUM clade</taxon>
        <taxon>Lecanoromycetidae</taxon>
        <taxon>Lecanorales</taxon>
        <taxon>Lecanorineae</taxon>
        <taxon>Parmeliaceae</taxon>
        <taxon>Alectoria</taxon>
    </lineage>
</organism>
<proteinExistence type="predicted"/>
<evidence type="ECO:0000313" key="2">
    <source>
        <dbReference type="EMBL" id="CAF9922154.1"/>
    </source>
</evidence>